<protein>
    <submittedName>
        <fullName evidence="1">Uncharacterized protein</fullName>
    </submittedName>
</protein>
<dbReference type="Proteomes" id="UP000314294">
    <property type="component" value="Unassembled WGS sequence"/>
</dbReference>
<reference evidence="1 2" key="1">
    <citation type="submission" date="2019-03" db="EMBL/GenBank/DDBJ databases">
        <title>First draft genome of Liparis tanakae, snailfish: a comprehensive survey of snailfish specific genes.</title>
        <authorList>
            <person name="Kim W."/>
            <person name="Song I."/>
            <person name="Jeong J.-H."/>
            <person name="Kim D."/>
            <person name="Kim S."/>
            <person name="Ryu S."/>
            <person name="Song J.Y."/>
            <person name="Lee S.K."/>
        </authorList>
    </citation>
    <scope>NUCLEOTIDE SEQUENCE [LARGE SCALE GENOMIC DNA]</scope>
    <source>
        <tissue evidence="1">Muscle</tissue>
    </source>
</reference>
<accession>A0A4Z2E9G3</accession>
<name>A0A4Z2E9G3_9TELE</name>
<proteinExistence type="predicted"/>
<dbReference type="EMBL" id="SRLO01013174">
    <property type="protein sequence ID" value="TNN25210.1"/>
    <property type="molecule type" value="Genomic_DNA"/>
</dbReference>
<organism evidence="1 2">
    <name type="scientific">Liparis tanakae</name>
    <name type="common">Tanaka's snailfish</name>
    <dbReference type="NCBI Taxonomy" id="230148"/>
    <lineage>
        <taxon>Eukaryota</taxon>
        <taxon>Metazoa</taxon>
        <taxon>Chordata</taxon>
        <taxon>Craniata</taxon>
        <taxon>Vertebrata</taxon>
        <taxon>Euteleostomi</taxon>
        <taxon>Actinopterygii</taxon>
        <taxon>Neopterygii</taxon>
        <taxon>Teleostei</taxon>
        <taxon>Neoteleostei</taxon>
        <taxon>Acanthomorphata</taxon>
        <taxon>Eupercaria</taxon>
        <taxon>Perciformes</taxon>
        <taxon>Cottioidei</taxon>
        <taxon>Cottales</taxon>
        <taxon>Liparidae</taxon>
        <taxon>Liparis</taxon>
    </lineage>
</organism>
<gene>
    <name evidence="1" type="ORF">EYF80_064662</name>
</gene>
<evidence type="ECO:0000313" key="2">
    <source>
        <dbReference type="Proteomes" id="UP000314294"/>
    </source>
</evidence>
<dbReference type="AlphaFoldDB" id="A0A4Z2E9G3"/>
<keyword evidence="2" id="KW-1185">Reference proteome</keyword>
<comment type="caution">
    <text evidence="1">The sequence shown here is derived from an EMBL/GenBank/DDBJ whole genome shotgun (WGS) entry which is preliminary data.</text>
</comment>
<evidence type="ECO:0000313" key="1">
    <source>
        <dbReference type="EMBL" id="TNN25210.1"/>
    </source>
</evidence>
<sequence length="134" mass="14460">MSEVKRPGHLPANTPAAERLLRSGVFAAAEPSCRVRAPSGGVTAPLTAVASRAFSRSFNQTRRVMWRFFIWGGGVLSDSNELPETAALRSEPARRPIIRRRLSESAVALLSGAFRRHESGPTPPLSAVISTLLL</sequence>